<accession>A0A8K0G1C9</accession>
<reference evidence="2" key="1">
    <citation type="submission" date="2019-08" db="EMBL/GenBank/DDBJ databases">
        <title>The genome of the North American firefly Photinus pyralis.</title>
        <authorList>
            <consortium name="Photinus pyralis genome working group"/>
            <person name="Fallon T.R."/>
            <person name="Sander Lower S.E."/>
            <person name="Weng J.-K."/>
        </authorList>
    </citation>
    <scope>NUCLEOTIDE SEQUENCE</scope>
    <source>
        <strain evidence="2">TRF0915ILg1</strain>
        <tissue evidence="2">Whole body</tissue>
    </source>
</reference>
<proteinExistence type="predicted"/>
<keyword evidence="3" id="KW-1185">Reference proteome</keyword>
<dbReference type="InterPro" id="IPR048367">
    <property type="entry name" value="TNP-like_RNaseH_C"/>
</dbReference>
<protein>
    <recommendedName>
        <fullName evidence="1">Transposable element P transposase-like RNase H C-terminal domain-containing protein</fullName>
    </recommendedName>
</protein>
<evidence type="ECO:0000259" key="1">
    <source>
        <dbReference type="Pfam" id="PF21789"/>
    </source>
</evidence>
<dbReference type="AlphaFoldDB" id="A0A8K0G1C9"/>
<dbReference type="Pfam" id="PF21789">
    <property type="entry name" value="TNP-like_RNaseH_C"/>
    <property type="match status" value="1"/>
</dbReference>
<dbReference type="EMBL" id="VTPC01079101">
    <property type="protein sequence ID" value="KAF2888195.1"/>
    <property type="molecule type" value="Genomic_DNA"/>
</dbReference>
<dbReference type="OrthoDB" id="7440550at2759"/>
<evidence type="ECO:0000313" key="2">
    <source>
        <dbReference type="EMBL" id="KAF2888195.1"/>
    </source>
</evidence>
<organism evidence="2 3">
    <name type="scientific">Ignelater luminosus</name>
    <name type="common">Cucubano</name>
    <name type="synonym">Pyrophorus luminosus</name>
    <dbReference type="NCBI Taxonomy" id="2038154"/>
    <lineage>
        <taxon>Eukaryota</taxon>
        <taxon>Metazoa</taxon>
        <taxon>Ecdysozoa</taxon>
        <taxon>Arthropoda</taxon>
        <taxon>Hexapoda</taxon>
        <taxon>Insecta</taxon>
        <taxon>Pterygota</taxon>
        <taxon>Neoptera</taxon>
        <taxon>Endopterygota</taxon>
        <taxon>Coleoptera</taxon>
        <taxon>Polyphaga</taxon>
        <taxon>Elateriformia</taxon>
        <taxon>Elateroidea</taxon>
        <taxon>Elateridae</taxon>
        <taxon>Agrypninae</taxon>
        <taxon>Pyrophorini</taxon>
        <taxon>Ignelater</taxon>
    </lineage>
</organism>
<dbReference type="Proteomes" id="UP000801492">
    <property type="component" value="Unassembled WGS sequence"/>
</dbReference>
<comment type="caution">
    <text evidence="2">The sequence shown here is derived from an EMBL/GenBank/DDBJ whole genome shotgun (WGS) entry which is preliminary data.</text>
</comment>
<sequence length="84" mass="9529">MDQRKPIDLKTGADVTNRYSFVMGWQTTIKLIMFLWNQIKDIDGFNYLGLRGLNQDSLENLFASVRLHGLANANPTCHQFAAAL</sequence>
<evidence type="ECO:0000313" key="3">
    <source>
        <dbReference type="Proteomes" id="UP000801492"/>
    </source>
</evidence>
<gene>
    <name evidence="2" type="ORF">ILUMI_17978</name>
</gene>
<feature type="domain" description="Transposable element P transposase-like RNase H C-terminal" evidence="1">
    <location>
        <begin position="53"/>
        <end position="83"/>
    </location>
</feature>
<name>A0A8K0G1C9_IGNLU</name>